<keyword evidence="4 7" id="KW-0067">ATP-binding</keyword>
<dbReference type="InterPro" id="IPR017871">
    <property type="entry name" value="ABC_transporter-like_CS"/>
</dbReference>
<name>A0A6F8XWY3_9ACTN</name>
<keyword evidence="3" id="KW-0547">Nucleotide-binding</keyword>
<evidence type="ECO:0000256" key="4">
    <source>
        <dbReference type="ARBA" id="ARBA00022840"/>
    </source>
</evidence>
<proteinExistence type="inferred from homology"/>
<keyword evidence="2" id="KW-0813">Transport</keyword>
<dbReference type="PANTHER" id="PTHR43776">
    <property type="entry name" value="TRANSPORT ATP-BINDING PROTEIN"/>
    <property type="match status" value="1"/>
</dbReference>
<dbReference type="AlphaFoldDB" id="A0A6F8XWY3"/>
<dbReference type="InterPro" id="IPR050319">
    <property type="entry name" value="ABC_transp_ATP-bind"/>
</dbReference>
<dbReference type="PROSITE" id="PS50893">
    <property type="entry name" value="ABC_TRANSPORTER_2"/>
    <property type="match status" value="1"/>
</dbReference>
<evidence type="ECO:0000259" key="6">
    <source>
        <dbReference type="PROSITE" id="PS50893"/>
    </source>
</evidence>
<feature type="domain" description="ABC transporter" evidence="6">
    <location>
        <begin position="6"/>
        <end position="256"/>
    </location>
</feature>
<evidence type="ECO:0000256" key="3">
    <source>
        <dbReference type="ARBA" id="ARBA00022741"/>
    </source>
</evidence>
<reference evidence="7 8" key="1">
    <citation type="submission" date="2020-03" db="EMBL/GenBank/DDBJ databases">
        <title>Whole genome shotgun sequence of Phytohabitans flavus NBRC 107702.</title>
        <authorList>
            <person name="Komaki H."/>
            <person name="Tamura T."/>
        </authorList>
    </citation>
    <scope>NUCLEOTIDE SEQUENCE [LARGE SCALE GENOMIC DNA]</scope>
    <source>
        <strain evidence="7 8">NBRC 107702</strain>
    </source>
</reference>
<dbReference type="PROSITE" id="PS00211">
    <property type="entry name" value="ABC_TRANSPORTER_1"/>
    <property type="match status" value="1"/>
</dbReference>
<dbReference type="CDD" id="cd03257">
    <property type="entry name" value="ABC_NikE_OppD_transporters"/>
    <property type="match status" value="1"/>
</dbReference>
<feature type="region of interest" description="Disordered" evidence="5">
    <location>
        <begin position="263"/>
        <end position="300"/>
    </location>
</feature>
<evidence type="ECO:0000256" key="2">
    <source>
        <dbReference type="ARBA" id="ARBA00022448"/>
    </source>
</evidence>
<evidence type="ECO:0000256" key="5">
    <source>
        <dbReference type="SAM" id="MobiDB-lite"/>
    </source>
</evidence>
<dbReference type="Pfam" id="PF00005">
    <property type="entry name" value="ABC_tran"/>
    <property type="match status" value="1"/>
</dbReference>
<dbReference type="InterPro" id="IPR027417">
    <property type="entry name" value="P-loop_NTPase"/>
</dbReference>
<evidence type="ECO:0000313" key="8">
    <source>
        <dbReference type="Proteomes" id="UP000502508"/>
    </source>
</evidence>
<dbReference type="InterPro" id="IPR003439">
    <property type="entry name" value="ABC_transporter-like_ATP-bd"/>
</dbReference>
<dbReference type="KEGG" id="pfla:Pflav_046580"/>
<keyword evidence="8" id="KW-1185">Reference proteome</keyword>
<protein>
    <submittedName>
        <fullName evidence="7">ABC transporter ATP-binding protein</fullName>
    </submittedName>
</protein>
<evidence type="ECO:0000256" key="1">
    <source>
        <dbReference type="ARBA" id="ARBA00005417"/>
    </source>
</evidence>
<organism evidence="7 8">
    <name type="scientific">Phytohabitans flavus</name>
    <dbReference type="NCBI Taxonomy" id="1076124"/>
    <lineage>
        <taxon>Bacteria</taxon>
        <taxon>Bacillati</taxon>
        <taxon>Actinomycetota</taxon>
        <taxon>Actinomycetes</taxon>
        <taxon>Micromonosporales</taxon>
        <taxon>Micromonosporaceae</taxon>
    </lineage>
</organism>
<dbReference type="GO" id="GO:0016887">
    <property type="term" value="F:ATP hydrolysis activity"/>
    <property type="evidence" value="ECO:0007669"/>
    <property type="project" value="InterPro"/>
</dbReference>
<dbReference type="GO" id="GO:0005524">
    <property type="term" value="F:ATP binding"/>
    <property type="evidence" value="ECO:0007669"/>
    <property type="project" value="UniProtKB-KW"/>
</dbReference>
<dbReference type="PANTHER" id="PTHR43776:SF7">
    <property type="entry name" value="D,D-DIPEPTIDE TRANSPORT ATP-BINDING PROTEIN DDPF-RELATED"/>
    <property type="match status" value="1"/>
</dbReference>
<feature type="compositionally biased region" description="Basic and acidic residues" evidence="5">
    <location>
        <begin position="265"/>
        <end position="275"/>
    </location>
</feature>
<accession>A0A6F8XWY3</accession>
<dbReference type="SMART" id="SM00382">
    <property type="entry name" value="AAA"/>
    <property type="match status" value="1"/>
</dbReference>
<dbReference type="SUPFAM" id="SSF52540">
    <property type="entry name" value="P-loop containing nucleoside triphosphate hydrolases"/>
    <property type="match status" value="1"/>
</dbReference>
<dbReference type="RefSeq" id="WP_173037825.1">
    <property type="nucleotide sequence ID" value="NZ_AP022870.1"/>
</dbReference>
<dbReference type="FunFam" id="3.40.50.300:FF:000016">
    <property type="entry name" value="Oligopeptide ABC transporter ATP-binding component"/>
    <property type="match status" value="1"/>
</dbReference>
<dbReference type="Gene3D" id="3.40.50.300">
    <property type="entry name" value="P-loop containing nucleotide triphosphate hydrolases"/>
    <property type="match status" value="1"/>
</dbReference>
<comment type="similarity">
    <text evidence="1">Belongs to the ABC transporter superfamily.</text>
</comment>
<dbReference type="EMBL" id="AP022870">
    <property type="protein sequence ID" value="BCB78248.1"/>
    <property type="molecule type" value="Genomic_DNA"/>
</dbReference>
<sequence>MTEPILEVTGLTKEFPIGGGFGRRKETLVAVDDVSFSVLPGEVLGLVGESGSGKSTTARCVMRLIEPTRGTVRFAGEDLLALRGPRMRRVRRGMQMVFQDPYSSLDPRMKVEDIIAEGMVIHHVRSGAAARRARVRELLELVGLRPDHLTRRPANFSGGERQRIGIARALALDPRLLICDEPVASLDVSIQAQILNLFKDLQQELGLSIVYIAHDLATVRHLCDRIAVMRDGRIQEIGDRDQIYGAPRSEYTKELIEAVPIPDPIRQREKQERGAALRRAAKAGPPAEVPTPAVAKAARP</sequence>
<dbReference type="InterPro" id="IPR003593">
    <property type="entry name" value="AAA+_ATPase"/>
</dbReference>
<dbReference type="Proteomes" id="UP000502508">
    <property type="component" value="Chromosome"/>
</dbReference>
<evidence type="ECO:0000313" key="7">
    <source>
        <dbReference type="EMBL" id="BCB78248.1"/>
    </source>
</evidence>
<dbReference type="GO" id="GO:0055085">
    <property type="term" value="P:transmembrane transport"/>
    <property type="evidence" value="ECO:0007669"/>
    <property type="project" value="UniProtKB-ARBA"/>
</dbReference>
<gene>
    <name evidence="7" type="ORF">Pflav_046580</name>
</gene>
<reference evidence="7 8" key="2">
    <citation type="submission" date="2020-03" db="EMBL/GenBank/DDBJ databases">
        <authorList>
            <person name="Ichikawa N."/>
            <person name="Kimura A."/>
            <person name="Kitahashi Y."/>
            <person name="Uohara A."/>
        </authorList>
    </citation>
    <scope>NUCLEOTIDE SEQUENCE [LARGE SCALE GENOMIC DNA]</scope>
    <source>
        <strain evidence="7 8">NBRC 107702</strain>
    </source>
</reference>